<evidence type="ECO:0000313" key="2">
    <source>
        <dbReference type="Proteomes" id="UP000242474"/>
    </source>
</evidence>
<dbReference type="Proteomes" id="UP000242474">
    <property type="component" value="Unassembled WGS sequence"/>
</dbReference>
<reference evidence="1 2" key="1">
    <citation type="journal article" date="2015" name="Genome Biol. Evol.">
        <title>Phylogenomic analyses indicate that early fungi evolved digesting cell walls of algal ancestors of land plants.</title>
        <authorList>
            <person name="Chang Y."/>
            <person name="Wang S."/>
            <person name="Sekimoto S."/>
            <person name="Aerts A.L."/>
            <person name="Choi C."/>
            <person name="Clum A."/>
            <person name="LaButti K.M."/>
            <person name="Lindquist E.A."/>
            <person name="Yee Ngan C."/>
            <person name="Ohm R.A."/>
            <person name="Salamov A.A."/>
            <person name="Grigoriev I.V."/>
            <person name="Spatafora J.W."/>
            <person name="Berbee M.L."/>
        </authorList>
    </citation>
    <scope>NUCLEOTIDE SEQUENCE [LARGE SCALE GENOMIC DNA]</scope>
    <source>
        <strain evidence="1 2">NRRL 1564</strain>
    </source>
</reference>
<dbReference type="AlphaFoldDB" id="A0A2G5B9N3"/>
<sequence length="160" mass="18155">MRQYPIYLSSKLKRVDINNLRMTEVNEDESVEEVVQRITNSPKDDGSVASFDMLVVPTCTLPSYIANNQLNALTAHRVLDKSKNFVEAAGNPDDQVYIIWDILQGKQEKEKGTVKKCGGDKKFHYLLPGVLQKPLLEHDDQTGLSVTFIVKYTARLVTWQ</sequence>
<dbReference type="EMBL" id="KZ303505">
    <property type="protein sequence ID" value="PIA15726.1"/>
    <property type="molecule type" value="Genomic_DNA"/>
</dbReference>
<evidence type="ECO:0000313" key="1">
    <source>
        <dbReference type="EMBL" id="PIA15726.1"/>
    </source>
</evidence>
<protein>
    <submittedName>
        <fullName evidence="1">Uncharacterized protein</fullName>
    </submittedName>
</protein>
<organism evidence="1 2">
    <name type="scientific">Coemansia reversa (strain ATCC 12441 / NRRL 1564)</name>
    <dbReference type="NCBI Taxonomy" id="763665"/>
    <lineage>
        <taxon>Eukaryota</taxon>
        <taxon>Fungi</taxon>
        <taxon>Fungi incertae sedis</taxon>
        <taxon>Zoopagomycota</taxon>
        <taxon>Kickxellomycotina</taxon>
        <taxon>Kickxellomycetes</taxon>
        <taxon>Kickxellales</taxon>
        <taxon>Kickxellaceae</taxon>
        <taxon>Coemansia</taxon>
    </lineage>
</organism>
<gene>
    <name evidence="1" type="ORF">COEREDRAFT_87684</name>
</gene>
<accession>A0A2G5B9N3</accession>
<proteinExistence type="predicted"/>
<name>A0A2G5B9N3_COERN</name>
<keyword evidence="2" id="KW-1185">Reference proteome</keyword>